<name>A0A939IK03_CLOAM</name>
<feature type="region of interest" description="Disordered" evidence="8">
    <location>
        <begin position="247"/>
        <end position="266"/>
    </location>
</feature>
<protein>
    <submittedName>
        <fullName evidence="11">OmpA family protein</fullName>
    </submittedName>
</protein>
<dbReference type="InterPro" id="IPR006665">
    <property type="entry name" value="OmpA-like"/>
</dbReference>
<dbReference type="InterPro" id="IPR050330">
    <property type="entry name" value="Bact_OuterMem_StrucFunc"/>
</dbReference>
<keyword evidence="5 9" id="KW-1133">Transmembrane helix</keyword>
<dbReference type="InterPro" id="IPR036737">
    <property type="entry name" value="OmpA-like_sf"/>
</dbReference>
<evidence type="ECO:0000256" key="7">
    <source>
        <dbReference type="PROSITE-ProRule" id="PRU00473"/>
    </source>
</evidence>
<evidence type="ECO:0000256" key="5">
    <source>
        <dbReference type="ARBA" id="ARBA00022989"/>
    </source>
</evidence>
<organism evidence="11 12">
    <name type="scientific">Clostridium aminobutyricum</name>
    <dbReference type="NCBI Taxonomy" id="33953"/>
    <lineage>
        <taxon>Bacteria</taxon>
        <taxon>Bacillati</taxon>
        <taxon>Bacillota</taxon>
        <taxon>Clostridia</taxon>
        <taxon>Eubacteriales</taxon>
        <taxon>Clostridiaceae</taxon>
        <taxon>Clostridium</taxon>
    </lineage>
</organism>
<dbReference type="CDD" id="cd07185">
    <property type="entry name" value="OmpA_C-like"/>
    <property type="match status" value="1"/>
</dbReference>
<gene>
    <name evidence="11" type="ORF">JYB65_12225</name>
</gene>
<reference evidence="11" key="1">
    <citation type="submission" date="2021-02" db="EMBL/GenBank/DDBJ databases">
        <title>Abyssanaerobacter marinus gen.nov., sp., nov, anaerobic bacterium isolated from the Onnuri vent field of Indian Ocean and suggestion of Mogibacteriaceae fam. nov., and proposal of reclassification of ambiguous this family's genus member.</title>
        <authorList>
            <person name="Kim Y.J."/>
            <person name="Yang J.-A."/>
        </authorList>
    </citation>
    <scope>NUCLEOTIDE SEQUENCE</scope>
    <source>
        <strain evidence="11">DSM 2634</strain>
    </source>
</reference>
<dbReference type="PROSITE" id="PS51123">
    <property type="entry name" value="OMPA_2"/>
    <property type="match status" value="1"/>
</dbReference>
<dbReference type="Proteomes" id="UP000664545">
    <property type="component" value="Unassembled WGS sequence"/>
</dbReference>
<evidence type="ECO:0000256" key="9">
    <source>
        <dbReference type="SAM" id="Phobius"/>
    </source>
</evidence>
<evidence type="ECO:0000256" key="2">
    <source>
        <dbReference type="ARBA" id="ARBA00008914"/>
    </source>
</evidence>
<keyword evidence="4 9" id="KW-0812">Transmembrane</keyword>
<dbReference type="PANTHER" id="PTHR30329:SF21">
    <property type="entry name" value="LIPOPROTEIN YIAD-RELATED"/>
    <property type="match status" value="1"/>
</dbReference>
<dbReference type="AlphaFoldDB" id="A0A939IK03"/>
<comment type="subcellular location">
    <subcellularLocation>
        <location evidence="1">Cell membrane</location>
        <topology evidence="1">Single-pass membrane protein</topology>
    </subcellularLocation>
</comment>
<feature type="domain" description="OmpA-like" evidence="10">
    <location>
        <begin position="123"/>
        <end position="244"/>
    </location>
</feature>
<dbReference type="InterPro" id="IPR025713">
    <property type="entry name" value="MotB-like_N_dom"/>
</dbReference>
<evidence type="ECO:0000313" key="12">
    <source>
        <dbReference type="Proteomes" id="UP000664545"/>
    </source>
</evidence>
<keyword evidence="12" id="KW-1185">Reference proteome</keyword>
<evidence type="ECO:0000256" key="6">
    <source>
        <dbReference type="ARBA" id="ARBA00023136"/>
    </source>
</evidence>
<keyword evidence="3" id="KW-1003">Cell membrane</keyword>
<dbReference type="SUPFAM" id="SSF103088">
    <property type="entry name" value="OmpA-like"/>
    <property type="match status" value="1"/>
</dbReference>
<accession>A0A939IK03</accession>
<evidence type="ECO:0000256" key="1">
    <source>
        <dbReference type="ARBA" id="ARBA00004162"/>
    </source>
</evidence>
<dbReference type="PANTHER" id="PTHR30329">
    <property type="entry name" value="STATOR ELEMENT OF FLAGELLAR MOTOR COMPLEX"/>
    <property type="match status" value="1"/>
</dbReference>
<evidence type="ECO:0000256" key="4">
    <source>
        <dbReference type="ARBA" id="ARBA00022692"/>
    </source>
</evidence>
<keyword evidence="6 7" id="KW-0472">Membrane</keyword>
<dbReference type="Pfam" id="PF00691">
    <property type="entry name" value="OmpA"/>
    <property type="match status" value="1"/>
</dbReference>
<evidence type="ECO:0000259" key="10">
    <source>
        <dbReference type="PROSITE" id="PS51123"/>
    </source>
</evidence>
<comment type="similarity">
    <text evidence="2">Belongs to the MotB family.</text>
</comment>
<comment type="caution">
    <text evidence="11">The sequence shown here is derived from an EMBL/GenBank/DDBJ whole genome shotgun (WGS) entry which is preliminary data.</text>
</comment>
<dbReference type="GO" id="GO:0005886">
    <property type="term" value="C:plasma membrane"/>
    <property type="evidence" value="ECO:0007669"/>
    <property type="project" value="UniProtKB-SubCell"/>
</dbReference>
<dbReference type="Gene3D" id="3.30.1330.60">
    <property type="entry name" value="OmpA-like domain"/>
    <property type="match status" value="1"/>
</dbReference>
<dbReference type="RefSeq" id="WP_206582973.1">
    <property type="nucleotide sequence ID" value="NZ_JAFJZZ010000006.1"/>
</dbReference>
<evidence type="ECO:0000313" key="11">
    <source>
        <dbReference type="EMBL" id="MBN7774133.1"/>
    </source>
</evidence>
<dbReference type="EMBL" id="JAFJZZ010000006">
    <property type="protein sequence ID" value="MBN7774133.1"/>
    <property type="molecule type" value="Genomic_DNA"/>
</dbReference>
<feature type="transmembrane region" description="Helical" evidence="9">
    <location>
        <begin position="16"/>
        <end position="36"/>
    </location>
</feature>
<evidence type="ECO:0000256" key="3">
    <source>
        <dbReference type="ARBA" id="ARBA00022475"/>
    </source>
</evidence>
<dbReference type="Pfam" id="PF13677">
    <property type="entry name" value="MotB_plug"/>
    <property type="match status" value="1"/>
</dbReference>
<proteinExistence type="inferred from homology"/>
<sequence>MARKKYIEKDNSDRWLLTYSDLITLLMVFFVVMYAMSAVDQKKYEQLAQSLSATFDSGSSLKGGGDVQTTSGGSILPTSSALDVQAKDLSDVVDPELLQVAKQIQEMLKEKGLEGQVGVSIRERGVVISLLNTVLFDSGSADVKQEGLSTLIEIGNIAKTVDHYIRVEGNTDDVPMNSPKFPSNWELSVVRATEVVKLLIDRSEISPDKISAIGYGEYRPTLPNISQENRAKNRRVDIVILSNNFNSSESESVSVSGSDTKSSTEH</sequence>
<evidence type="ECO:0000256" key="8">
    <source>
        <dbReference type="SAM" id="MobiDB-lite"/>
    </source>
</evidence>